<dbReference type="RefSeq" id="WP_109657360.1">
    <property type="nucleotide sequence ID" value="NZ_CP029145.1"/>
</dbReference>
<evidence type="ECO:0000256" key="1">
    <source>
        <dbReference type="SAM" id="SignalP"/>
    </source>
</evidence>
<name>A0A2Z3GJF5_9BACT</name>
<gene>
    <name evidence="2" type="ORF">DDQ68_16925</name>
</gene>
<dbReference type="KEGG" id="hnv:DDQ68_16925"/>
<dbReference type="AlphaFoldDB" id="A0A2Z3GJF5"/>
<dbReference type="EMBL" id="CP029145">
    <property type="protein sequence ID" value="AWM34319.1"/>
    <property type="molecule type" value="Genomic_DNA"/>
</dbReference>
<reference evidence="3" key="1">
    <citation type="submission" date="2018-04" db="EMBL/GenBank/DDBJ databases">
        <title>Complete genome of Antarctic heterotrophic bacterium Hymenobacter nivis.</title>
        <authorList>
            <person name="Terashima M."/>
        </authorList>
    </citation>
    <scope>NUCLEOTIDE SEQUENCE [LARGE SCALE GENOMIC DNA]</scope>
    <source>
        <strain evidence="3">NBRC 111535</strain>
    </source>
</reference>
<keyword evidence="3" id="KW-1185">Reference proteome</keyword>
<proteinExistence type="predicted"/>
<sequence>MKNLLLAAALLLGLCPAHAQTGPAPGPPAVSATHADSLAVLHRVFHRGRLGGRIGTFVLAGATTLSVVSVANRPGDQKKFTTGVQFAVIPYYAGLMVIDVVRWARFSQRREASIVRQFEEGQPLPPYVQRSFKRSFAREMARQHRF</sequence>
<keyword evidence="1" id="KW-0732">Signal</keyword>
<evidence type="ECO:0000313" key="2">
    <source>
        <dbReference type="EMBL" id="AWM34319.1"/>
    </source>
</evidence>
<feature type="chain" id="PRO_5016284461" evidence="1">
    <location>
        <begin position="20"/>
        <end position="146"/>
    </location>
</feature>
<evidence type="ECO:0000313" key="3">
    <source>
        <dbReference type="Proteomes" id="UP000245999"/>
    </source>
</evidence>
<accession>A0A2Z3GJF5</accession>
<organism evidence="2 3">
    <name type="scientific">Hymenobacter nivis</name>
    <dbReference type="NCBI Taxonomy" id="1850093"/>
    <lineage>
        <taxon>Bacteria</taxon>
        <taxon>Pseudomonadati</taxon>
        <taxon>Bacteroidota</taxon>
        <taxon>Cytophagia</taxon>
        <taxon>Cytophagales</taxon>
        <taxon>Hymenobacteraceae</taxon>
        <taxon>Hymenobacter</taxon>
    </lineage>
</organism>
<dbReference type="Proteomes" id="UP000245999">
    <property type="component" value="Chromosome"/>
</dbReference>
<dbReference type="OrthoDB" id="885277at2"/>
<protein>
    <submittedName>
        <fullName evidence="2">Uncharacterized protein</fullName>
    </submittedName>
</protein>
<feature type="signal peptide" evidence="1">
    <location>
        <begin position="1"/>
        <end position="19"/>
    </location>
</feature>